<evidence type="ECO:0000259" key="3">
    <source>
        <dbReference type="SMART" id="SM00460"/>
    </source>
</evidence>
<feature type="region of interest" description="Disordered" evidence="1">
    <location>
        <begin position="610"/>
        <end position="669"/>
    </location>
</feature>
<dbReference type="InterPro" id="IPR002931">
    <property type="entry name" value="Transglutaminase-like"/>
</dbReference>
<dbReference type="PANTHER" id="PTHR42736">
    <property type="entry name" value="PROTEIN-GLUTAMINE GAMMA-GLUTAMYLTRANSFERASE"/>
    <property type="match status" value="1"/>
</dbReference>
<dbReference type="InterPro" id="IPR038765">
    <property type="entry name" value="Papain-like_cys_pep_sf"/>
</dbReference>
<dbReference type="Proteomes" id="UP000252167">
    <property type="component" value="Unassembled WGS sequence"/>
</dbReference>
<organism evidence="4 5">
    <name type="scientific">Glutamicibacter soli</name>
    <dbReference type="NCBI Taxonomy" id="453836"/>
    <lineage>
        <taxon>Bacteria</taxon>
        <taxon>Bacillati</taxon>
        <taxon>Actinomycetota</taxon>
        <taxon>Actinomycetes</taxon>
        <taxon>Micrococcales</taxon>
        <taxon>Micrococcaceae</taxon>
        <taxon>Glutamicibacter</taxon>
    </lineage>
</organism>
<dbReference type="AlphaFoldDB" id="A0A365YJR8"/>
<dbReference type="InterPro" id="IPR021878">
    <property type="entry name" value="TgpA_N"/>
</dbReference>
<dbReference type="Pfam" id="PF11992">
    <property type="entry name" value="TgpA_N"/>
    <property type="match status" value="1"/>
</dbReference>
<accession>A0A365YJR8</accession>
<feature type="transmembrane region" description="Helical" evidence="2">
    <location>
        <begin position="55"/>
        <end position="74"/>
    </location>
</feature>
<protein>
    <recommendedName>
        <fullName evidence="3">Transglutaminase-like domain-containing protein</fullName>
    </recommendedName>
</protein>
<feature type="compositionally biased region" description="Polar residues" evidence="1">
    <location>
        <begin position="617"/>
        <end position="632"/>
    </location>
</feature>
<evidence type="ECO:0000256" key="2">
    <source>
        <dbReference type="SAM" id="Phobius"/>
    </source>
</evidence>
<feature type="transmembrane region" description="Helical" evidence="2">
    <location>
        <begin position="106"/>
        <end position="123"/>
    </location>
</feature>
<keyword evidence="2" id="KW-0472">Membrane</keyword>
<dbReference type="Gene3D" id="3.10.620.30">
    <property type="match status" value="1"/>
</dbReference>
<evidence type="ECO:0000313" key="5">
    <source>
        <dbReference type="Proteomes" id="UP000252167"/>
    </source>
</evidence>
<feature type="transmembrane region" description="Helical" evidence="2">
    <location>
        <begin position="80"/>
        <end position="99"/>
    </location>
</feature>
<dbReference type="Pfam" id="PF01841">
    <property type="entry name" value="Transglut_core"/>
    <property type="match status" value="1"/>
</dbReference>
<feature type="transmembrane region" description="Helical" evidence="2">
    <location>
        <begin position="250"/>
        <end position="271"/>
    </location>
</feature>
<feature type="compositionally biased region" description="Low complexity" evidence="1">
    <location>
        <begin position="651"/>
        <end position="669"/>
    </location>
</feature>
<feature type="transmembrane region" description="Helical" evidence="2">
    <location>
        <begin position="674"/>
        <end position="694"/>
    </location>
</feature>
<dbReference type="InterPro" id="IPR052901">
    <property type="entry name" value="Bact_TGase-like"/>
</dbReference>
<gene>
    <name evidence="4" type="ORF">C1H84_05430</name>
</gene>
<reference evidence="4 5" key="1">
    <citation type="submission" date="2018-01" db="EMBL/GenBank/DDBJ databases">
        <title>Glutamicibacter soli strain NHPC-3 Whole genome sequence and assembly.</title>
        <authorList>
            <person name="Choudhury P."/>
            <person name="Gupta D."/>
            <person name="Sengupta K."/>
            <person name="Jawed A."/>
            <person name="Sultana N."/>
            <person name="Saha P."/>
        </authorList>
    </citation>
    <scope>NUCLEOTIDE SEQUENCE [LARGE SCALE GENOMIC DNA]</scope>
    <source>
        <strain evidence="4 5">NHPC-3</strain>
    </source>
</reference>
<keyword evidence="2" id="KW-1133">Transmembrane helix</keyword>
<evidence type="ECO:0000313" key="4">
    <source>
        <dbReference type="EMBL" id="RBM02868.1"/>
    </source>
</evidence>
<feature type="domain" description="Transglutaminase-like" evidence="3">
    <location>
        <begin position="523"/>
        <end position="616"/>
    </location>
</feature>
<keyword evidence="2" id="KW-0812">Transmembrane</keyword>
<name>A0A365YJR8_9MICC</name>
<dbReference type="SUPFAM" id="SSF54001">
    <property type="entry name" value="Cysteine proteinases"/>
    <property type="match status" value="1"/>
</dbReference>
<feature type="transmembrane region" description="Helical" evidence="2">
    <location>
        <begin position="159"/>
        <end position="180"/>
    </location>
</feature>
<keyword evidence="5" id="KW-1185">Reference proteome</keyword>
<evidence type="ECO:0000256" key="1">
    <source>
        <dbReference type="SAM" id="MobiDB-lite"/>
    </source>
</evidence>
<feature type="transmembrane region" description="Helical" evidence="2">
    <location>
        <begin position="211"/>
        <end position="229"/>
    </location>
</feature>
<comment type="caution">
    <text evidence="4">The sequence shown here is derived from an EMBL/GenBank/DDBJ whole genome shotgun (WGS) entry which is preliminary data.</text>
</comment>
<sequence length="831" mass="89205">MEHPPAARQRFPGRRARCLMSATLHDSPALPAPDPESRRPAPAAPMTHNLLARTAAALCLAVAVLAGFASLTGVVEGRAWFPALVLPVLAIHLSAGVLRGITGLRWVAYPVAMLVALVALVQHEAMLSTGYTLTGFQWFNAVLSEAALQLSTQVPPVAYSRYVAFAILVCAVAISLLIELLASFRKVALLVIAPLCFAPVVASLFKQEGAGIWNLALLLAAVLGYTALLPYLFRGGQPPAHPKFPAPRQLGFLGATALVCIAAMLAAGFWMPGFRKGMFPEGIRPSGDLLASNVDPLLTLGRDLRANNGSTVLSYYTSSDKAPYLRTSVIEDLSQARWEPNEALPKDTYFGNTAMQEDFTTFNANEQVARLEWANGISSPVLPLPNRSYFVEGIVGNWNWVPESSVARLSGDAVAATGDVSVAYSELDLSPQMARNLGFFGGVPQDEPGEVYRQLPEDPENTLRTSLDGALDEAYTDADSTGSDFEKAVAIQDFLRSRKFVYSERTPLREGYDGANKRVVEAFLERRQGYCVHFASAMALMAREAGIPSRIAVGYAPGKANGKTVQVGKDTAESELESRLEPGTKLTGYSVTGQQSHSWPELYLQGLGWVPFEPTPGQGQPPSYAPQETSTAGPAEFVDEEVPTDRATQRPAESPEASAPAAAPQAAPGEPANGWWALALLAVVVGGALSLAPLRRRHLARQRQMLIAAGGEPAAEALWVELQAIGADAGRRAGEQESVSDYTRRLGDDFIGLDAELRRLETAIQASFYASRHPEPGAAKQLVSDLQSVRAQLHLSLPLRARLAAALFPASLRTARLRRLDDSRAARSTAS</sequence>
<proteinExistence type="predicted"/>
<dbReference type="PANTHER" id="PTHR42736:SF1">
    <property type="entry name" value="PROTEIN-GLUTAMINE GAMMA-GLUTAMYLTRANSFERASE"/>
    <property type="match status" value="1"/>
</dbReference>
<feature type="transmembrane region" description="Helical" evidence="2">
    <location>
        <begin position="187"/>
        <end position="205"/>
    </location>
</feature>
<dbReference type="SMART" id="SM00460">
    <property type="entry name" value="TGc"/>
    <property type="match status" value="1"/>
</dbReference>
<dbReference type="EMBL" id="POAF01000002">
    <property type="protein sequence ID" value="RBM02868.1"/>
    <property type="molecule type" value="Genomic_DNA"/>
</dbReference>